<organism evidence="3 4">
    <name type="scientific">Sinisalibacter aestuarii</name>
    <dbReference type="NCBI Taxonomy" id="2949426"/>
    <lineage>
        <taxon>Bacteria</taxon>
        <taxon>Pseudomonadati</taxon>
        <taxon>Pseudomonadota</taxon>
        <taxon>Alphaproteobacteria</taxon>
        <taxon>Rhodobacterales</taxon>
        <taxon>Roseobacteraceae</taxon>
        <taxon>Sinisalibacter</taxon>
    </lineage>
</organism>
<keyword evidence="1" id="KW-0472">Membrane</keyword>
<sequence>MTRFLTLLATLLALALPAKAEEIVAGLSQNAVQITATFVGSEILIFGAVKRDTPAPEGDLGVAVVIEGPSHPITVRRKEKRMGIWVNTDAVEVNAAPSFYAVSTSAPFNEIISEEVDRARHISIPESIRIFHSEDVADPDNFAEAVIRIRENDGLYTMEEGGVRVTDNTLFDTHIELPANLTEGNYRARIYLTRGGDIVSNYVTNIDVHKVGIERWLYNLAHEQALLYGLMSLAIAVAAGWGASTFFRVFFRS</sequence>
<dbReference type="InterPro" id="IPR019088">
    <property type="entry name" value="CHP02186-rel_TM"/>
</dbReference>
<dbReference type="RefSeq" id="WP_281843405.1">
    <property type="nucleotide sequence ID" value="NZ_BROH01000011.1"/>
</dbReference>
<comment type="caution">
    <text evidence="3">The sequence shown here is derived from an EMBL/GenBank/DDBJ whole genome shotgun (WGS) entry which is preliminary data.</text>
</comment>
<reference evidence="3" key="1">
    <citation type="journal article" date="2023" name="Int. J. Syst. Evol. Microbiol.">
        <title>Sinisalibacter aestuarii sp. nov., isolated from estuarine sediment of the Arakawa River.</title>
        <authorList>
            <person name="Arafat S.T."/>
            <person name="Hirano S."/>
            <person name="Sato A."/>
            <person name="Takeuchi K."/>
            <person name="Yasuda T."/>
            <person name="Terahara T."/>
            <person name="Hamada M."/>
            <person name="Kobayashi T."/>
        </authorList>
    </citation>
    <scope>NUCLEOTIDE SEQUENCE</scope>
    <source>
        <strain evidence="3">B-399</strain>
    </source>
</reference>
<feature type="signal peptide" evidence="2">
    <location>
        <begin position="1"/>
        <end position="20"/>
    </location>
</feature>
<gene>
    <name evidence="3" type="ORF">STA1M1_32460</name>
</gene>
<dbReference type="EMBL" id="BROH01000011">
    <property type="protein sequence ID" value="GKY89377.1"/>
    <property type="molecule type" value="Genomic_DNA"/>
</dbReference>
<dbReference type="Pfam" id="PF09608">
    <property type="entry name" value="Alph_Pro_TM"/>
    <property type="match status" value="1"/>
</dbReference>
<proteinExistence type="predicted"/>
<keyword evidence="2" id="KW-0732">Signal</keyword>
<keyword evidence="4" id="KW-1185">Reference proteome</keyword>
<keyword evidence="1" id="KW-0812">Transmembrane</keyword>
<dbReference type="Proteomes" id="UP001144205">
    <property type="component" value="Unassembled WGS sequence"/>
</dbReference>
<protein>
    <submittedName>
        <fullName evidence="3">Membrane protein</fullName>
    </submittedName>
</protein>
<evidence type="ECO:0000313" key="4">
    <source>
        <dbReference type="Proteomes" id="UP001144205"/>
    </source>
</evidence>
<evidence type="ECO:0000256" key="1">
    <source>
        <dbReference type="SAM" id="Phobius"/>
    </source>
</evidence>
<keyword evidence="1" id="KW-1133">Transmembrane helix</keyword>
<accession>A0ABQ5LZ48</accession>
<feature type="chain" id="PRO_5047404028" evidence="2">
    <location>
        <begin position="21"/>
        <end position="253"/>
    </location>
</feature>
<evidence type="ECO:0000256" key="2">
    <source>
        <dbReference type="SAM" id="SignalP"/>
    </source>
</evidence>
<name>A0ABQ5LZ48_9RHOB</name>
<evidence type="ECO:0000313" key="3">
    <source>
        <dbReference type="EMBL" id="GKY89377.1"/>
    </source>
</evidence>
<feature type="transmembrane region" description="Helical" evidence="1">
    <location>
        <begin position="225"/>
        <end position="251"/>
    </location>
</feature>